<proteinExistence type="predicted"/>
<keyword evidence="1" id="KW-0812">Transmembrane</keyword>
<gene>
    <name evidence="2" type="ORF">EV131_10339</name>
</gene>
<keyword evidence="1" id="KW-0472">Membrane</keyword>
<dbReference type="Proteomes" id="UP000295021">
    <property type="component" value="Unassembled WGS sequence"/>
</dbReference>
<evidence type="ECO:0000313" key="2">
    <source>
        <dbReference type="EMBL" id="TCU27009.1"/>
    </source>
</evidence>
<dbReference type="EMBL" id="SMBI01000003">
    <property type="protein sequence ID" value="TCU27009.1"/>
    <property type="molecule type" value="Genomic_DNA"/>
</dbReference>
<sequence>MKRLIRKLVTILLAVWLLPGVLAILVRVAGFNFLPSIEWTSKTNDLSIAAGLLPAAFLSWVAWKAMDVTPLGDGKAAIAMFSAPIFAYLLGKNLFAVALPMALAMVAGHQVELSFTVAHADDWGDSKCRTPVELEGLPFLFDTICRVRDDVRMSLLPGKPAVVTGRGTSLGLFAESLSP</sequence>
<keyword evidence="1" id="KW-1133">Transmembrane helix</keyword>
<evidence type="ECO:0000313" key="3">
    <source>
        <dbReference type="Proteomes" id="UP000295021"/>
    </source>
</evidence>
<accession>A0AAX2QNJ0</accession>
<organism evidence="2 3">
    <name type="scientific">Rhizobium laguerreae</name>
    <dbReference type="NCBI Taxonomy" id="1076926"/>
    <lineage>
        <taxon>Bacteria</taxon>
        <taxon>Pseudomonadati</taxon>
        <taxon>Pseudomonadota</taxon>
        <taxon>Alphaproteobacteria</taxon>
        <taxon>Hyphomicrobiales</taxon>
        <taxon>Rhizobiaceae</taxon>
        <taxon>Rhizobium/Agrobacterium group</taxon>
        <taxon>Rhizobium</taxon>
    </lineage>
</organism>
<dbReference type="AlphaFoldDB" id="A0AAX2QNJ0"/>
<feature type="transmembrane region" description="Helical" evidence="1">
    <location>
        <begin position="47"/>
        <end position="66"/>
    </location>
</feature>
<feature type="transmembrane region" description="Helical" evidence="1">
    <location>
        <begin position="78"/>
        <end position="106"/>
    </location>
</feature>
<comment type="caution">
    <text evidence="2">The sequence shown here is derived from an EMBL/GenBank/DDBJ whole genome shotgun (WGS) entry which is preliminary data.</text>
</comment>
<reference evidence="2 3" key="1">
    <citation type="submission" date="2019-03" db="EMBL/GenBank/DDBJ databases">
        <title>Genomic Encyclopedia of Type Strains, Phase IV (KMG-V): Genome sequencing to study the core and pangenomes of soil and plant-associated prokaryotes.</title>
        <authorList>
            <person name="Whitman W."/>
        </authorList>
    </citation>
    <scope>NUCLEOTIDE SEQUENCE [LARGE SCALE GENOMIC DNA]</scope>
    <source>
        <strain evidence="2 3">FB403</strain>
    </source>
</reference>
<dbReference type="RefSeq" id="WP_231285168.1">
    <property type="nucleotide sequence ID" value="NZ_CP088090.1"/>
</dbReference>
<protein>
    <submittedName>
        <fullName evidence="2">Uncharacterized protein</fullName>
    </submittedName>
</protein>
<evidence type="ECO:0000256" key="1">
    <source>
        <dbReference type="SAM" id="Phobius"/>
    </source>
</evidence>
<name>A0AAX2QNJ0_9HYPH</name>